<sequence>MRAGALDRRIVIQRAALAPDAAGDPMPSWADLVTVWASARPAPGVERLQSAEIAATAPMVFRIRWSSAVSDVSPADRIAYGGRDWNIVSVVEIGRREGLEIAATARAD</sequence>
<dbReference type="AlphaFoldDB" id="A0A5D9C4V2"/>
<proteinExistence type="predicted"/>
<dbReference type="EMBL" id="VTOU01000003">
    <property type="protein sequence ID" value="TZG26503.1"/>
    <property type="molecule type" value="Genomic_DNA"/>
</dbReference>
<reference evidence="1 2" key="1">
    <citation type="submission" date="2019-08" db="EMBL/GenBank/DDBJ databases">
        <authorList>
            <person name="Wang G."/>
            <person name="Xu Z."/>
        </authorList>
    </citation>
    <scope>NUCLEOTIDE SEQUENCE [LARGE SCALE GENOMIC DNA]</scope>
    <source>
        <strain evidence="1 2">ZX</strain>
    </source>
</reference>
<gene>
    <name evidence="1" type="ORF">FYJ91_16410</name>
</gene>
<dbReference type="InterPro" id="IPR038666">
    <property type="entry name" value="SSP1_head-tail_sf"/>
</dbReference>
<comment type="caution">
    <text evidence="1">The sequence shown here is derived from an EMBL/GenBank/DDBJ whole genome shotgun (WGS) entry which is preliminary data.</text>
</comment>
<dbReference type="Gene3D" id="2.40.10.270">
    <property type="entry name" value="Bacteriophage SPP1 head-tail adaptor protein"/>
    <property type="match status" value="1"/>
</dbReference>
<dbReference type="Proteomes" id="UP000322077">
    <property type="component" value="Unassembled WGS sequence"/>
</dbReference>
<organism evidence="1 2">
    <name type="scientific">Sphingomonas montanisoli</name>
    <dbReference type="NCBI Taxonomy" id="2606412"/>
    <lineage>
        <taxon>Bacteria</taxon>
        <taxon>Pseudomonadati</taxon>
        <taxon>Pseudomonadota</taxon>
        <taxon>Alphaproteobacteria</taxon>
        <taxon>Sphingomonadales</taxon>
        <taxon>Sphingomonadaceae</taxon>
        <taxon>Sphingomonas</taxon>
    </lineage>
</organism>
<dbReference type="RefSeq" id="WP_149523305.1">
    <property type="nucleotide sequence ID" value="NZ_VTOU01000003.1"/>
</dbReference>
<protein>
    <submittedName>
        <fullName evidence="1">Phage head closure protein</fullName>
    </submittedName>
</protein>
<evidence type="ECO:0000313" key="2">
    <source>
        <dbReference type="Proteomes" id="UP000322077"/>
    </source>
</evidence>
<keyword evidence="2" id="KW-1185">Reference proteome</keyword>
<dbReference type="Pfam" id="PF05521">
    <property type="entry name" value="Phage_HCP"/>
    <property type="match status" value="1"/>
</dbReference>
<evidence type="ECO:0000313" key="1">
    <source>
        <dbReference type="EMBL" id="TZG26503.1"/>
    </source>
</evidence>
<accession>A0A5D9C4V2</accession>
<dbReference type="InterPro" id="IPR008767">
    <property type="entry name" value="Phage_SPP1_head-tail_adaptor"/>
</dbReference>
<name>A0A5D9C4V2_9SPHN</name>
<dbReference type="NCBIfam" id="TIGR01563">
    <property type="entry name" value="gp16_SPP1"/>
    <property type="match status" value="1"/>
</dbReference>